<proteinExistence type="predicted"/>
<dbReference type="Gene3D" id="1.10.10.10">
    <property type="entry name" value="Winged helix-like DNA-binding domain superfamily/Winged helix DNA-binding domain"/>
    <property type="match status" value="1"/>
</dbReference>
<dbReference type="InterPro" id="IPR036388">
    <property type="entry name" value="WH-like_DNA-bd_sf"/>
</dbReference>
<dbReference type="Pfam" id="PF00753">
    <property type="entry name" value="Lactamase_B"/>
    <property type="match status" value="1"/>
</dbReference>
<dbReference type="EMBL" id="SHNN01000002">
    <property type="protein sequence ID" value="MCX2981206.1"/>
    <property type="molecule type" value="Genomic_DNA"/>
</dbReference>
<keyword evidence="3" id="KW-1185">Reference proteome</keyword>
<protein>
    <submittedName>
        <fullName evidence="2">MBL fold metallo-hydrolase</fullName>
    </submittedName>
</protein>
<dbReference type="SMART" id="SM00849">
    <property type="entry name" value="Lactamase_B"/>
    <property type="match status" value="1"/>
</dbReference>
<dbReference type="InterPro" id="IPR050662">
    <property type="entry name" value="Sec-metab_biosynth-thioest"/>
</dbReference>
<reference evidence="2" key="1">
    <citation type="submission" date="2019-02" db="EMBL/GenBank/DDBJ databases">
        <authorList>
            <person name="Li S.-H."/>
        </authorList>
    </citation>
    <scope>NUCLEOTIDE SEQUENCE</scope>
    <source>
        <strain evidence="2">IMCC14734</strain>
    </source>
</reference>
<evidence type="ECO:0000259" key="1">
    <source>
        <dbReference type="SMART" id="SM00849"/>
    </source>
</evidence>
<dbReference type="SUPFAM" id="SSF56281">
    <property type="entry name" value="Metallo-hydrolase/oxidoreductase"/>
    <property type="match status" value="1"/>
</dbReference>
<dbReference type="Gene3D" id="3.60.15.10">
    <property type="entry name" value="Ribonuclease Z/Hydroxyacylglutathione hydrolase-like"/>
    <property type="match status" value="1"/>
</dbReference>
<sequence length="361" mass="40700">MIYPHSEVPAPGAVIEVAPGVHWLRMPLPMALDHINLYLLEDDDGWWIIDTGIALGDTEKLWQQIFDEVLGDKPVKAVLCTHMHPDHCGVAGWLCDTWKVPLYMTMGEYLTARSFSKMTVDDLTWTTEQYYRGAGMDADYLDNMKKNFGGFGSVVKPLPGAYRRLEDSDYLTIGGVRWRIIVGAGHSPEHACLYSAALNLLISGDQVIPRITSNVSVSPMEPEGNPLRQWLASHQHFLEQLPSDALVLPAHNTPFYGLHDRLRYLVQHHEDHLLALEEACQQQPSSAKELLPVLFKRELDANTIGMALGECVAHLNYLTRRGQLRRDTDANGCYRYVSVDETLDQRLRMSGHEPDEAPMMV</sequence>
<gene>
    <name evidence="2" type="ORF">EYC98_10065</name>
</gene>
<evidence type="ECO:0000313" key="2">
    <source>
        <dbReference type="EMBL" id="MCX2981206.1"/>
    </source>
</evidence>
<dbReference type="InterPro" id="IPR048933">
    <property type="entry name" value="B_lactamase-like_C"/>
</dbReference>
<comment type="caution">
    <text evidence="2">The sequence shown here is derived from an EMBL/GenBank/DDBJ whole genome shotgun (WGS) entry which is preliminary data.</text>
</comment>
<accession>A0ABT3TFX0</accession>
<dbReference type="PANTHER" id="PTHR23131">
    <property type="entry name" value="ENDORIBONUCLEASE LACTB2"/>
    <property type="match status" value="1"/>
</dbReference>
<name>A0ABT3TFX0_9GAMM</name>
<dbReference type="Proteomes" id="UP001143362">
    <property type="component" value="Unassembled WGS sequence"/>
</dbReference>
<organism evidence="2 3">
    <name type="scientific">Candidatus Litorirhabdus singularis</name>
    <dbReference type="NCBI Taxonomy" id="2518993"/>
    <lineage>
        <taxon>Bacteria</taxon>
        <taxon>Pseudomonadati</taxon>
        <taxon>Pseudomonadota</taxon>
        <taxon>Gammaproteobacteria</taxon>
        <taxon>Cellvibrionales</taxon>
        <taxon>Halieaceae</taxon>
        <taxon>Candidatus Litorirhabdus</taxon>
    </lineage>
</organism>
<dbReference type="Pfam" id="PF21221">
    <property type="entry name" value="B_lactamase-like_C"/>
    <property type="match status" value="1"/>
</dbReference>
<feature type="domain" description="Metallo-beta-lactamase" evidence="1">
    <location>
        <begin position="34"/>
        <end position="251"/>
    </location>
</feature>
<dbReference type="PANTHER" id="PTHR23131:SF4">
    <property type="entry name" value="METALLO-BETA-LACTAMASE SUPERFAMILY POTEIN"/>
    <property type="match status" value="1"/>
</dbReference>
<evidence type="ECO:0000313" key="3">
    <source>
        <dbReference type="Proteomes" id="UP001143362"/>
    </source>
</evidence>
<dbReference type="InterPro" id="IPR036866">
    <property type="entry name" value="RibonucZ/Hydroxyglut_hydro"/>
</dbReference>
<dbReference type="InterPro" id="IPR001279">
    <property type="entry name" value="Metallo-B-lactamas"/>
</dbReference>